<organism evidence="2 3">
    <name type="scientific">[Ruminococcus] torques ATCC 27756</name>
    <dbReference type="NCBI Taxonomy" id="411460"/>
    <lineage>
        <taxon>Bacteria</taxon>
        <taxon>Bacillati</taxon>
        <taxon>Bacillota</taxon>
        <taxon>Clostridia</taxon>
        <taxon>Lachnospirales</taxon>
        <taxon>Lachnospiraceae</taxon>
        <taxon>Mediterraneibacter</taxon>
    </lineage>
</organism>
<evidence type="ECO:0000256" key="1">
    <source>
        <dbReference type="SAM" id="MobiDB-lite"/>
    </source>
</evidence>
<dbReference type="HOGENOM" id="CLU_088944_0_0_9"/>
<evidence type="ECO:0000313" key="2">
    <source>
        <dbReference type="EMBL" id="EDK25241.1"/>
    </source>
</evidence>
<accession>A5KIT7</accession>
<reference evidence="2 3" key="1">
    <citation type="submission" date="2007-03" db="EMBL/GenBank/DDBJ databases">
        <authorList>
            <person name="Fulton L."/>
            <person name="Clifton S."/>
            <person name="Fulton B."/>
            <person name="Xu J."/>
            <person name="Minx P."/>
            <person name="Pepin K.H."/>
            <person name="Johnson M."/>
            <person name="Thiruvilangam P."/>
            <person name="Bhonagiri V."/>
            <person name="Nash W.E."/>
            <person name="Mardis E.R."/>
            <person name="Wilson R.K."/>
        </authorList>
    </citation>
    <scope>NUCLEOTIDE SEQUENCE [LARGE SCALE GENOMIC DNA]</scope>
    <source>
        <strain evidence="2 3">ATCC 27756</strain>
    </source>
</reference>
<dbReference type="EMBL" id="AAVP02000001">
    <property type="protein sequence ID" value="EDK25241.1"/>
    <property type="molecule type" value="Genomic_DNA"/>
</dbReference>
<evidence type="ECO:0000313" key="3">
    <source>
        <dbReference type="Proteomes" id="UP000003577"/>
    </source>
</evidence>
<reference evidence="2 3" key="2">
    <citation type="submission" date="2007-04" db="EMBL/GenBank/DDBJ databases">
        <title>Draft genome sequence of Ruminococcus torques (ATCC 27756).</title>
        <authorList>
            <person name="Sudarsanam P."/>
            <person name="Ley R."/>
            <person name="Guruge J."/>
            <person name="Turnbaugh P.J."/>
            <person name="Mahowald M."/>
            <person name="Liep D."/>
            <person name="Gordon J."/>
        </authorList>
    </citation>
    <scope>NUCLEOTIDE SEQUENCE [LARGE SCALE GENOMIC DNA]</scope>
    <source>
        <strain evidence="2 3">ATCC 27756</strain>
    </source>
</reference>
<feature type="region of interest" description="Disordered" evidence="1">
    <location>
        <begin position="208"/>
        <end position="248"/>
    </location>
</feature>
<comment type="caution">
    <text evidence="2">The sequence shown here is derived from an EMBL/GenBank/DDBJ whole genome shotgun (WGS) entry which is preliminary data.</text>
</comment>
<dbReference type="PaxDb" id="411460-RUMTOR_00134"/>
<name>A5KIT7_9FIRM</name>
<sequence length="273" mass="29768">MTPAVRCRPCTPPQRARRPLYSRTGEAGFRRRSGCRQFHRLHIHTFTPFGWKWIRNTPAGIAGQNIRCSPGILTVISPISGYFFFRPYHLKAMLLCVGTGGGFPFLTVRRDEPDRQPGLVQYIGHAALRRTALQPAQQRVLPAELRQPALQAGVEGVDAGKVLRLVPVDDGFFLIFRQLPHINPPHNQCKISALAGCALDGGTRPSPCADGGKNPRTSFRPPPSPPYGPTPASGVWPPGQPSGPSAISAVSPYCGGWDSRKRRESSFLSCSVS</sequence>
<proteinExistence type="predicted"/>
<gene>
    <name evidence="2" type="ORF">RUMTOR_00134</name>
</gene>
<dbReference type="AlphaFoldDB" id="A5KIT7"/>
<feature type="compositionally biased region" description="Pro residues" evidence="1">
    <location>
        <begin position="220"/>
        <end position="229"/>
    </location>
</feature>
<dbReference type="Proteomes" id="UP000003577">
    <property type="component" value="Unassembled WGS sequence"/>
</dbReference>
<protein>
    <submittedName>
        <fullName evidence="2">Uncharacterized protein</fullName>
    </submittedName>
</protein>